<feature type="repeat" description="ANK" evidence="3">
    <location>
        <begin position="72"/>
        <end position="104"/>
    </location>
</feature>
<proteinExistence type="predicted"/>
<evidence type="ECO:0000256" key="4">
    <source>
        <dbReference type="SAM" id="MobiDB-lite"/>
    </source>
</evidence>
<evidence type="ECO:0000256" key="1">
    <source>
        <dbReference type="ARBA" id="ARBA00022737"/>
    </source>
</evidence>
<dbReference type="PROSITE" id="PS50297">
    <property type="entry name" value="ANK_REP_REGION"/>
    <property type="match status" value="2"/>
</dbReference>
<dbReference type="InterPro" id="IPR036770">
    <property type="entry name" value="Ankyrin_rpt-contain_sf"/>
</dbReference>
<dbReference type="PRINTS" id="PR01415">
    <property type="entry name" value="ANKYRIN"/>
</dbReference>
<evidence type="ECO:0000256" key="2">
    <source>
        <dbReference type="ARBA" id="ARBA00023043"/>
    </source>
</evidence>
<organism evidence="5">
    <name type="scientific">Toxoplasma gondii (strain ATCC 50861 / VEG)</name>
    <dbReference type="NCBI Taxonomy" id="432359"/>
    <lineage>
        <taxon>Eukaryota</taxon>
        <taxon>Sar</taxon>
        <taxon>Alveolata</taxon>
        <taxon>Apicomplexa</taxon>
        <taxon>Conoidasida</taxon>
        <taxon>Coccidia</taxon>
        <taxon>Eucoccidiorida</taxon>
        <taxon>Eimeriorina</taxon>
        <taxon>Sarcocystidae</taxon>
        <taxon>Toxoplasma</taxon>
    </lineage>
</organism>
<dbReference type="Pfam" id="PF12796">
    <property type="entry name" value="Ank_2"/>
    <property type="match status" value="1"/>
</dbReference>
<dbReference type="Gene3D" id="1.25.40.20">
    <property type="entry name" value="Ankyrin repeat-containing domain"/>
    <property type="match status" value="1"/>
</dbReference>
<evidence type="ECO:0000256" key="3">
    <source>
        <dbReference type="PROSITE-ProRule" id="PRU00023"/>
    </source>
</evidence>
<feature type="repeat" description="ANK" evidence="3">
    <location>
        <begin position="105"/>
        <end position="137"/>
    </location>
</feature>
<dbReference type="PANTHER" id="PTHR24171">
    <property type="entry name" value="ANKYRIN REPEAT DOMAIN-CONTAINING PROTEIN 39-RELATED"/>
    <property type="match status" value="1"/>
</dbReference>
<reference evidence="5" key="1">
    <citation type="journal article" date="2015" name="PLoS ONE">
        <title>Comprehensive Evaluation of Toxoplasma gondii VEG and Neospora caninum LIV Genomes with Tachyzoite Stage Transcriptome and Proteome Defines Novel Transcript Features.</title>
        <authorList>
            <person name="Ramaprasad A."/>
            <person name="Mourier T."/>
            <person name="Naeem R."/>
            <person name="Malas T.B."/>
            <person name="Moussa E."/>
            <person name="Panigrahi A."/>
            <person name="Vermont S.J."/>
            <person name="Otto T.D."/>
            <person name="Wastling J."/>
            <person name="Pain A."/>
        </authorList>
    </citation>
    <scope>NUCLEOTIDE SEQUENCE</scope>
    <source>
        <strain evidence="5">VEG</strain>
    </source>
</reference>
<name>A0A0F7V7W7_TOXGV</name>
<dbReference type="EMBL" id="LN714499">
    <property type="protein sequence ID" value="CEL76218.1"/>
    <property type="molecule type" value="Genomic_DNA"/>
</dbReference>
<dbReference type="SUPFAM" id="SSF48403">
    <property type="entry name" value="Ankyrin repeat"/>
    <property type="match status" value="1"/>
</dbReference>
<gene>
    <name evidence="5" type="ORF">BN1205_107090</name>
</gene>
<dbReference type="SMART" id="SM00248">
    <property type="entry name" value="ANK"/>
    <property type="match status" value="4"/>
</dbReference>
<keyword evidence="2 3" id="KW-0040">ANK repeat</keyword>
<dbReference type="AlphaFoldDB" id="A0A0F7V7W7"/>
<dbReference type="PROSITE" id="PS50088">
    <property type="entry name" value="ANK_REPEAT"/>
    <property type="match status" value="2"/>
</dbReference>
<feature type="compositionally biased region" description="Basic and acidic residues" evidence="4">
    <location>
        <begin position="303"/>
        <end position="314"/>
    </location>
</feature>
<dbReference type="InterPro" id="IPR002110">
    <property type="entry name" value="Ankyrin_rpt"/>
</dbReference>
<feature type="region of interest" description="Disordered" evidence="4">
    <location>
        <begin position="217"/>
        <end position="329"/>
    </location>
</feature>
<feature type="compositionally biased region" description="Polar residues" evidence="4">
    <location>
        <begin position="236"/>
        <end position="250"/>
    </location>
</feature>
<dbReference type="Pfam" id="PF00023">
    <property type="entry name" value="Ank"/>
    <property type="match status" value="1"/>
</dbReference>
<protein>
    <submittedName>
        <fullName evidence="5">Ankyrin repeat-containing protein</fullName>
    </submittedName>
</protein>
<accession>A0A0F7V7W7</accession>
<feature type="compositionally biased region" description="Basic and acidic residues" evidence="4">
    <location>
        <begin position="255"/>
        <end position="285"/>
    </location>
</feature>
<keyword evidence="1" id="KW-0677">Repeat</keyword>
<evidence type="ECO:0000313" key="5">
    <source>
        <dbReference type="EMBL" id="CEL76218.1"/>
    </source>
</evidence>
<sequence>MDGDEAGRKLVLAAREGKLRDCRELLKLLPAIDFAEPPLMRTAFWHASWKGHEAVCRLLLEKGAAINHQDFEGRTPLHEAAHHGHAHIVKFLIENNAAIDMPDAAGETPLMRAVRGGRIEIVEILLKGGAETNLITPDELTSFHFAAFEGNPELAKYLFYKGSWRNRFSLQERIESQRAEQLIAEQSSYTGEPMKSEGAVAGEGTDAAETFFEAESLETEVTPTPEADQGREDVASGQNRTPRSSASRLSSFGPFDDKVEDGNRENAERSIHSVDSGDYHARETEGEANNGTGYPGTGQGEGETERRPSSREFDDSAELNSHITGDAEG</sequence>